<dbReference type="AlphaFoldDB" id="A0A0A9HBA9"/>
<reference evidence="1" key="2">
    <citation type="journal article" date="2015" name="Data Brief">
        <title>Shoot transcriptome of the giant reed, Arundo donax.</title>
        <authorList>
            <person name="Barrero R.A."/>
            <person name="Guerrero F.D."/>
            <person name="Moolhuijzen P."/>
            <person name="Goolsby J.A."/>
            <person name="Tidwell J."/>
            <person name="Bellgard S.E."/>
            <person name="Bellgard M.I."/>
        </authorList>
    </citation>
    <scope>NUCLEOTIDE SEQUENCE</scope>
    <source>
        <tissue evidence="1">Shoot tissue taken approximately 20 cm above the soil surface</tissue>
    </source>
</reference>
<protein>
    <submittedName>
        <fullName evidence="1">Uncharacterized protein</fullName>
    </submittedName>
</protein>
<proteinExistence type="predicted"/>
<reference evidence="1" key="1">
    <citation type="submission" date="2014-09" db="EMBL/GenBank/DDBJ databases">
        <authorList>
            <person name="Magalhaes I.L.F."/>
            <person name="Oliveira U."/>
            <person name="Santos F.R."/>
            <person name="Vidigal T.H.D.A."/>
            <person name="Brescovit A.D."/>
            <person name="Santos A.J."/>
        </authorList>
    </citation>
    <scope>NUCLEOTIDE SEQUENCE</scope>
    <source>
        <tissue evidence="1">Shoot tissue taken approximately 20 cm above the soil surface</tissue>
    </source>
</reference>
<name>A0A0A9HBA9_ARUDO</name>
<dbReference type="EMBL" id="GBRH01165800">
    <property type="protein sequence ID" value="JAE32096.1"/>
    <property type="molecule type" value="Transcribed_RNA"/>
</dbReference>
<evidence type="ECO:0000313" key="1">
    <source>
        <dbReference type="EMBL" id="JAE32096.1"/>
    </source>
</evidence>
<organism evidence="1">
    <name type="scientific">Arundo donax</name>
    <name type="common">Giant reed</name>
    <name type="synonym">Donax arundinaceus</name>
    <dbReference type="NCBI Taxonomy" id="35708"/>
    <lineage>
        <taxon>Eukaryota</taxon>
        <taxon>Viridiplantae</taxon>
        <taxon>Streptophyta</taxon>
        <taxon>Embryophyta</taxon>
        <taxon>Tracheophyta</taxon>
        <taxon>Spermatophyta</taxon>
        <taxon>Magnoliopsida</taxon>
        <taxon>Liliopsida</taxon>
        <taxon>Poales</taxon>
        <taxon>Poaceae</taxon>
        <taxon>PACMAD clade</taxon>
        <taxon>Arundinoideae</taxon>
        <taxon>Arundineae</taxon>
        <taxon>Arundo</taxon>
    </lineage>
</organism>
<accession>A0A0A9HBA9</accession>
<sequence>MSDIMLIRIPSWKAPSSPNFRVRTEESNDNGKLLVLSNA</sequence>